<evidence type="ECO:0000313" key="11">
    <source>
        <dbReference type="Proteomes" id="UP000253426"/>
    </source>
</evidence>
<evidence type="ECO:0000259" key="9">
    <source>
        <dbReference type="PROSITE" id="PS51352"/>
    </source>
</evidence>
<evidence type="ECO:0000256" key="5">
    <source>
        <dbReference type="ARBA" id="ARBA00023284"/>
    </source>
</evidence>
<evidence type="ECO:0000256" key="4">
    <source>
        <dbReference type="ARBA" id="ARBA00023157"/>
    </source>
</evidence>
<dbReference type="Pfam" id="PF00085">
    <property type="entry name" value="Thioredoxin"/>
    <property type="match status" value="1"/>
</dbReference>
<dbReference type="CDD" id="cd02947">
    <property type="entry name" value="TRX_family"/>
    <property type="match status" value="1"/>
</dbReference>
<keyword evidence="3" id="KW-0249">Electron transport</keyword>
<evidence type="ECO:0000256" key="6">
    <source>
        <dbReference type="PIRNR" id="PIRNR000077"/>
    </source>
</evidence>
<feature type="site" description="Contributes to redox potential value" evidence="7">
    <location>
        <position position="30"/>
    </location>
</feature>
<dbReference type="PANTHER" id="PTHR45663">
    <property type="entry name" value="GEO12009P1"/>
    <property type="match status" value="1"/>
</dbReference>
<feature type="disulfide bond" description="Redox-active" evidence="8">
    <location>
        <begin position="29"/>
        <end position="32"/>
    </location>
</feature>
<organism evidence="10 11">
    <name type="scientific">Roseimicrobium gellanilyticum</name>
    <dbReference type="NCBI Taxonomy" id="748857"/>
    <lineage>
        <taxon>Bacteria</taxon>
        <taxon>Pseudomonadati</taxon>
        <taxon>Verrucomicrobiota</taxon>
        <taxon>Verrucomicrobiia</taxon>
        <taxon>Verrucomicrobiales</taxon>
        <taxon>Verrucomicrobiaceae</taxon>
        <taxon>Roseimicrobium</taxon>
    </lineage>
</organism>
<sequence length="103" mass="11277">MITLSDANFEAEVGSSSLPVIVDVWGENCGSCRVMEPVLKQISDEREGQIKVCKMNLYDSPQTGLRFNIRALPTFLFFKGGELVARHSGSMSKDGLLRIGGLL</sequence>
<comment type="similarity">
    <text evidence="1 6">Belongs to the thioredoxin family.</text>
</comment>
<evidence type="ECO:0000256" key="3">
    <source>
        <dbReference type="ARBA" id="ARBA00022982"/>
    </source>
</evidence>
<protein>
    <recommendedName>
        <fullName evidence="6">Thioredoxin</fullName>
    </recommendedName>
</protein>
<dbReference type="GO" id="GO:0005737">
    <property type="term" value="C:cytoplasm"/>
    <property type="evidence" value="ECO:0007669"/>
    <property type="project" value="TreeGrafter"/>
</dbReference>
<feature type="active site" description="Nucleophile" evidence="7">
    <location>
        <position position="29"/>
    </location>
</feature>
<proteinExistence type="inferred from homology"/>
<gene>
    <name evidence="10" type="ORF">DES53_114143</name>
</gene>
<keyword evidence="4 8" id="KW-1015">Disulfide bond</keyword>
<feature type="active site" description="Nucleophile" evidence="7">
    <location>
        <position position="32"/>
    </location>
</feature>
<evidence type="ECO:0000256" key="8">
    <source>
        <dbReference type="PIRSR" id="PIRSR000077-4"/>
    </source>
</evidence>
<feature type="site" description="Contributes to redox potential value" evidence="7">
    <location>
        <position position="31"/>
    </location>
</feature>
<dbReference type="InterPro" id="IPR017937">
    <property type="entry name" value="Thioredoxin_CS"/>
</dbReference>
<dbReference type="AlphaFoldDB" id="A0A366H7C2"/>
<dbReference type="Proteomes" id="UP000253426">
    <property type="component" value="Unassembled WGS sequence"/>
</dbReference>
<feature type="site" description="Deprotonates C-terminal active site Cys" evidence="7">
    <location>
        <position position="23"/>
    </location>
</feature>
<evidence type="ECO:0000256" key="7">
    <source>
        <dbReference type="PIRSR" id="PIRSR000077-1"/>
    </source>
</evidence>
<keyword evidence="11" id="KW-1185">Reference proteome</keyword>
<dbReference type="InterPro" id="IPR005746">
    <property type="entry name" value="Thioredoxin"/>
</dbReference>
<dbReference type="OrthoDB" id="9790390at2"/>
<keyword evidence="2" id="KW-0813">Transport</keyword>
<dbReference type="PROSITE" id="PS00194">
    <property type="entry name" value="THIOREDOXIN_1"/>
    <property type="match status" value="1"/>
</dbReference>
<accession>A0A366H7C2</accession>
<name>A0A366H7C2_9BACT</name>
<comment type="caution">
    <text evidence="10">The sequence shown here is derived from an EMBL/GenBank/DDBJ whole genome shotgun (WGS) entry which is preliminary data.</text>
</comment>
<dbReference type="EMBL" id="QNRR01000014">
    <property type="protein sequence ID" value="RBP37405.1"/>
    <property type="molecule type" value="Genomic_DNA"/>
</dbReference>
<dbReference type="InterPro" id="IPR013766">
    <property type="entry name" value="Thioredoxin_domain"/>
</dbReference>
<dbReference type="RefSeq" id="WP_113961627.1">
    <property type="nucleotide sequence ID" value="NZ_QNRR01000014.1"/>
</dbReference>
<keyword evidence="5 8" id="KW-0676">Redox-active center</keyword>
<evidence type="ECO:0000256" key="2">
    <source>
        <dbReference type="ARBA" id="ARBA00022448"/>
    </source>
</evidence>
<dbReference type="GO" id="GO:0015035">
    <property type="term" value="F:protein-disulfide reductase activity"/>
    <property type="evidence" value="ECO:0007669"/>
    <property type="project" value="InterPro"/>
</dbReference>
<evidence type="ECO:0000256" key="1">
    <source>
        <dbReference type="ARBA" id="ARBA00008987"/>
    </source>
</evidence>
<dbReference type="PANTHER" id="PTHR45663:SF11">
    <property type="entry name" value="GEO12009P1"/>
    <property type="match status" value="1"/>
</dbReference>
<dbReference type="SUPFAM" id="SSF52833">
    <property type="entry name" value="Thioredoxin-like"/>
    <property type="match status" value="1"/>
</dbReference>
<dbReference type="PROSITE" id="PS51352">
    <property type="entry name" value="THIOREDOXIN_2"/>
    <property type="match status" value="1"/>
</dbReference>
<dbReference type="InterPro" id="IPR036249">
    <property type="entry name" value="Thioredoxin-like_sf"/>
</dbReference>
<dbReference type="Gene3D" id="3.40.30.10">
    <property type="entry name" value="Glutaredoxin"/>
    <property type="match status" value="1"/>
</dbReference>
<dbReference type="PIRSF" id="PIRSF000077">
    <property type="entry name" value="Thioredoxin"/>
    <property type="match status" value="1"/>
</dbReference>
<reference evidence="10 11" key="1">
    <citation type="submission" date="2018-06" db="EMBL/GenBank/DDBJ databases">
        <title>Genomic Encyclopedia of Type Strains, Phase IV (KMG-IV): sequencing the most valuable type-strain genomes for metagenomic binning, comparative biology and taxonomic classification.</title>
        <authorList>
            <person name="Goeker M."/>
        </authorList>
    </citation>
    <scope>NUCLEOTIDE SEQUENCE [LARGE SCALE GENOMIC DNA]</scope>
    <source>
        <strain evidence="10 11">DSM 25532</strain>
    </source>
</reference>
<evidence type="ECO:0000313" key="10">
    <source>
        <dbReference type="EMBL" id="RBP37405.1"/>
    </source>
</evidence>
<feature type="domain" description="Thioredoxin" evidence="9">
    <location>
        <begin position="1"/>
        <end position="103"/>
    </location>
</feature>